<proteinExistence type="inferred from homology"/>
<comment type="similarity">
    <text evidence="1">Belongs to the leucine-binding protein family.</text>
</comment>
<feature type="domain" description="Leucine-binding protein" evidence="6">
    <location>
        <begin position="35"/>
        <end position="361"/>
    </location>
</feature>
<evidence type="ECO:0000256" key="2">
    <source>
        <dbReference type="ARBA" id="ARBA00022448"/>
    </source>
</evidence>
<feature type="signal peptide" evidence="5">
    <location>
        <begin position="1"/>
        <end position="25"/>
    </location>
</feature>
<dbReference type="EMBL" id="FRAP01000009">
    <property type="protein sequence ID" value="SHK64016.1"/>
    <property type="molecule type" value="Genomic_DNA"/>
</dbReference>
<dbReference type="RefSeq" id="WP_073457436.1">
    <property type="nucleotide sequence ID" value="NZ_CALGVN010000044.1"/>
</dbReference>
<dbReference type="InterPro" id="IPR028082">
    <property type="entry name" value="Peripla_BP_I"/>
</dbReference>
<dbReference type="PRINTS" id="PR00337">
    <property type="entry name" value="LEUILEVALBP"/>
</dbReference>
<dbReference type="PANTHER" id="PTHR30483">
    <property type="entry name" value="LEUCINE-SPECIFIC-BINDING PROTEIN"/>
    <property type="match status" value="1"/>
</dbReference>
<protein>
    <submittedName>
        <fullName evidence="7">Branched-chain amino acid transport system substrate-binding protein</fullName>
    </submittedName>
</protein>
<dbReference type="InterPro" id="IPR028081">
    <property type="entry name" value="Leu-bd"/>
</dbReference>
<name>A0A1M6U4A5_PSETH</name>
<dbReference type="STRING" id="1848.SAMN05443637_109124"/>
<gene>
    <name evidence="7" type="ORF">SAMN05443637_109124</name>
</gene>
<evidence type="ECO:0000256" key="1">
    <source>
        <dbReference type="ARBA" id="ARBA00010062"/>
    </source>
</evidence>
<evidence type="ECO:0000256" key="5">
    <source>
        <dbReference type="SAM" id="SignalP"/>
    </source>
</evidence>
<keyword evidence="3 5" id="KW-0732">Signal</keyword>
<dbReference type="Proteomes" id="UP000184363">
    <property type="component" value="Unassembled WGS sequence"/>
</dbReference>
<dbReference type="SUPFAM" id="SSF53822">
    <property type="entry name" value="Periplasmic binding protein-like I"/>
    <property type="match status" value="1"/>
</dbReference>
<organism evidence="7 8">
    <name type="scientific">Pseudonocardia thermophila</name>
    <dbReference type="NCBI Taxonomy" id="1848"/>
    <lineage>
        <taxon>Bacteria</taxon>
        <taxon>Bacillati</taxon>
        <taxon>Actinomycetota</taxon>
        <taxon>Actinomycetes</taxon>
        <taxon>Pseudonocardiales</taxon>
        <taxon>Pseudonocardiaceae</taxon>
        <taxon>Pseudonocardia</taxon>
    </lineage>
</organism>
<dbReference type="AlphaFoldDB" id="A0A1M6U4A5"/>
<dbReference type="OrthoDB" id="7337537at2"/>
<sequence>MRRRTTVASLTCALLAVALGLAACAEPGRPDAEAPIVIAEIVDKTGPAKDFNDAANPGYDMAVEDINKAGGIGGRRLEVVQLDAASQPNRAPLVLRDATRSGAVAVLGPYSSNAAFAAAPLAEQLTVPIVLPTSSAAWKGEFNGFTFRLTPTLEKVVPEFVEHVLTALQVTRVGAVVDQANEASVTEVRQLAEALPAGVALEPAPQAFQTGDTDFTAQVSNVLAADPDVVWIGAQATEASLLMKQFRSRGFTGRFISSSTLNNPALYEQSGGAADGLITFQPVQDYDPAGPNSIVTSMRERLGRAPTGTMLQAYSAVQVLADALARAADPGSGASVAEALGETRGFASLMGPISWNGSGDNQHTFFTPLELTATGFAVWKPGV</sequence>
<evidence type="ECO:0000256" key="3">
    <source>
        <dbReference type="ARBA" id="ARBA00022729"/>
    </source>
</evidence>
<feature type="chain" id="PRO_5011980055" evidence="5">
    <location>
        <begin position="26"/>
        <end position="383"/>
    </location>
</feature>
<dbReference type="PANTHER" id="PTHR30483:SF6">
    <property type="entry name" value="PERIPLASMIC BINDING PROTEIN OF ABC TRANSPORTER FOR NATURAL AMINO ACIDS"/>
    <property type="match status" value="1"/>
</dbReference>
<evidence type="ECO:0000313" key="8">
    <source>
        <dbReference type="Proteomes" id="UP000184363"/>
    </source>
</evidence>
<evidence type="ECO:0000259" key="6">
    <source>
        <dbReference type="Pfam" id="PF13458"/>
    </source>
</evidence>
<dbReference type="InterPro" id="IPR051010">
    <property type="entry name" value="BCAA_transport"/>
</dbReference>
<reference evidence="7 8" key="1">
    <citation type="submission" date="2016-11" db="EMBL/GenBank/DDBJ databases">
        <authorList>
            <person name="Jaros S."/>
            <person name="Januszkiewicz K."/>
            <person name="Wedrychowicz H."/>
        </authorList>
    </citation>
    <scope>NUCLEOTIDE SEQUENCE [LARGE SCALE GENOMIC DNA]</scope>
    <source>
        <strain evidence="7 8">DSM 43832</strain>
    </source>
</reference>
<dbReference type="Pfam" id="PF13458">
    <property type="entry name" value="Peripla_BP_6"/>
    <property type="match status" value="1"/>
</dbReference>
<dbReference type="GO" id="GO:0006865">
    <property type="term" value="P:amino acid transport"/>
    <property type="evidence" value="ECO:0007669"/>
    <property type="project" value="UniProtKB-KW"/>
</dbReference>
<keyword evidence="2" id="KW-0813">Transport</keyword>
<accession>A0A1M6U4A5</accession>
<evidence type="ECO:0000256" key="4">
    <source>
        <dbReference type="ARBA" id="ARBA00022970"/>
    </source>
</evidence>
<evidence type="ECO:0000313" key="7">
    <source>
        <dbReference type="EMBL" id="SHK64016.1"/>
    </source>
</evidence>
<keyword evidence="4" id="KW-0029">Amino-acid transport</keyword>
<dbReference type="Gene3D" id="3.40.50.2300">
    <property type="match status" value="2"/>
</dbReference>
<dbReference type="InterPro" id="IPR000709">
    <property type="entry name" value="Leu_Ile_Val-bd"/>
</dbReference>
<dbReference type="PROSITE" id="PS51257">
    <property type="entry name" value="PROKAR_LIPOPROTEIN"/>
    <property type="match status" value="1"/>
</dbReference>
<keyword evidence="8" id="KW-1185">Reference proteome</keyword>